<dbReference type="InterPro" id="IPR029033">
    <property type="entry name" value="His_PPase_superfam"/>
</dbReference>
<proteinExistence type="predicted"/>
<gene>
    <name evidence="1" type="ORF">BSAL_92240</name>
</gene>
<sequence length="297" mass="33864">MLSRSRLLLCSTLGGVPTDVPKVMSVTVQRPQDGGIRQPAVRRPLTNPTGGTVKRIILVRNGLCDVMRDPAKIMDIPDWKYPVSEEGYKDQLALGRELATTLQREPVYFYFSPYQRSKESLKALLEGALEVRRLNIVGCREDARLRDEDLGRYASKEELYATLREQGQYGPFFYRFPHGESGADVGDRVSSFLDVFQREKSAFPPNTNVVIMTHDLTIRMFVKRWFHLTVDTFHKMYSVPTSTPVELFRTPHDHFKFKLTHESTQLLGLPQSLKDVEGYSYRNTQLLGSLSTGAPFL</sequence>
<organism evidence="1 2">
    <name type="scientific">Bodo saltans</name>
    <name type="common">Flagellated protozoan</name>
    <dbReference type="NCBI Taxonomy" id="75058"/>
    <lineage>
        <taxon>Eukaryota</taxon>
        <taxon>Discoba</taxon>
        <taxon>Euglenozoa</taxon>
        <taxon>Kinetoplastea</taxon>
        <taxon>Metakinetoplastina</taxon>
        <taxon>Eubodonida</taxon>
        <taxon>Bodonidae</taxon>
        <taxon>Bodo</taxon>
    </lineage>
</organism>
<dbReference type="OrthoDB" id="10261749at2759"/>
<dbReference type="InterPro" id="IPR052765">
    <property type="entry name" value="PGM-Related"/>
</dbReference>
<keyword evidence="2" id="KW-1185">Reference proteome</keyword>
<name>A0A0S4J8P9_BODSA</name>
<dbReference type="CDD" id="cd07040">
    <property type="entry name" value="HP"/>
    <property type="match status" value="1"/>
</dbReference>
<protein>
    <submittedName>
        <fullName evidence="1">Glycerolphosphate mutase, putative</fullName>
    </submittedName>
</protein>
<accession>A0A0S4J8P9</accession>
<dbReference type="Gene3D" id="3.40.50.1240">
    <property type="entry name" value="Phosphoglycerate mutase-like"/>
    <property type="match status" value="1"/>
</dbReference>
<evidence type="ECO:0000313" key="2">
    <source>
        <dbReference type="Proteomes" id="UP000051952"/>
    </source>
</evidence>
<dbReference type="PANTHER" id="PTHR46192">
    <property type="entry name" value="BROAD-RANGE ACID PHOSPHATASE DET1"/>
    <property type="match status" value="1"/>
</dbReference>
<dbReference type="VEuPathDB" id="TriTrypDB:BSAL_92240"/>
<dbReference type="EMBL" id="CYKH01001272">
    <property type="protein sequence ID" value="CUG86261.1"/>
    <property type="molecule type" value="Genomic_DNA"/>
</dbReference>
<dbReference type="AlphaFoldDB" id="A0A0S4J8P9"/>
<dbReference type="SUPFAM" id="SSF53254">
    <property type="entry name" value="Phosphoglycerate mutase-like"/>
    <property type="match status" value="1"/>
</dbReference>
<dbReference type="OMA" id="LTHGQTI"/>
<dbReference type="InterPro" id="IPR013078">
    <property type="entry name" value="His_Pase_superF_clade-1"/>
</dbReference>
<reference evidence="2" key="1">
    <citation type="submission" date="2015-09" db="EMBL/GenBank/DDBJ databases">
        <authorList>
            <consortium name="Pathogen Informatics"/>
        </authorList>
    </citation>
    <scope>NUCLEOTIDE SEQUENCE [LARGE SCALE GENOMIC DNA]</scope>
    <source>
        <strain evidence="2">Lake Konstanz</strain>
    </source>
</reference>
<dbReference type="Pfam" id="PF00300">
    <property type="entry name" value="His_Phos_1"/>
    <property type="match status" value="1"/>
</dbReference>
<dbReference type="Proteomes" id="UP000051952">
    <property type="component" value="Unassembled WGS sequence"/>
</dbReference>
<evidence type="ECO:0000313" key="1">
    <source>
        <dbReference type="EMBL" id="CUG86261.1"/>
    </source>
</evidence>